<keyword evidence="15" id="KW-0539">Nucleus</keyword>
<dbReference type="GO" id="GO:0005657">
    <property type="term" value="C:replication fork"/>
    <property type="evidence" value="ECO:0007669"/>
    <property type="project" value="TreeGrafter"/>
</dbReference>
<comment type="cofactor">
    <cofactor evidence="1">
        <name>Mn(2+)</name>
        <dbReference type="ChEBI" id="CHEBI:29035"/>
    </cofactor>
</comment>
<dbReference type="GO" id="GO:0008270">
    <property type="term" value="F:zinc ion binding"/>
    <property type="evidence" value="ECO:0007669"/>
    <property type="project" value="UniProtKB-KW"/>
</dbReference>
<dbReference type="GO" id="GO:0009411">
    <property type="term" value="P:response to UV"/>
    <property type="evidence" value="ECO:0007669"/>
    <property type="project" value="UniProtKB-ARBA"/>
</dbReference>
<evidence type="ECO:0000256" key="17">
    <source>
        <dbReference type="ARBA" id="ARBA00049244"/>
    </source>
</evidence>
<dbReference type="Gene3D" id="3.30.1490.100">
    <property type="entry name" value="DNA polymerase, Y-family, little finger domain"/>
    <property type="match status" value="1"/>
</dbReference>
<keyword evidence="9" id="KW-0227">DNA damage</keyword>
<dbReference type="InterPro" id="IPR017961">
    <property type="entry name" value="DNA_pol_Y-fam_little_finger"/>
</dbReference>
<keyword evidence="11" id="KW-0862">Zinc</keyword>
<dbReference type="Gene3D" id="3.40.1170.60">
    <property type="match status" value="1"/>
</dbReference>
<organism evidence="21">
    <name type="scientific">Clastoptera arizonana</name>
    <name type="common">Arizona spittle bug</name>
    <dbReference type="NCBI Taxonomy" id="38151"/>
    <lineage>
        <taxon>Eukaryota</taxon>
        <taxon>Metazoa</taxon>
        <taxon>Ecdysozoa</taxon>
        <taxon>Arthropoda</taxon>
        <taxon>Hexapoda</taxon>
        <taxon>Insecta</taxon>
        <taxon>Pterygota</taxon>
        <taxon>Neoptera</taxon>
        <taxon>Paraneoptera</taxon>
        <taxon>Hemiptera</taxon>
        <taxon>Auchenorrhyncha</taxon>
        <taxon>Cercopoidea</taxon>
        <taxon>Clastopteridae</taxon>
        <taxon>Clastoptera</taxon>
    </lineage>
</organism>
<dbReference type="InterPro" id="IPR041298">
    <property type="entry name" value="UBZ3"/>
</dbReference>
<evidence type="ECO:0000256" key="5">
    <source>
        <dbReference type="ARBA" id="ARBA00012417"/>
    </source>
</evidence>
<evidence type="ECO:0000259" key="20">
    <source>
        <dbReference type="PROSITE" id="PS51907"/>
    </source>
</evidence>
<gene>
    <name evidence="22" type="ORF">g.16773</name>
    <name evidence="21" type="ORF">g.16776</name>
</gene>
<keyword evidence="6" id="KW-0808">Transferase</keyword>
<dbReference type="FunFam" id="3.30.1490.100:FF:000007">
    <property type="entry name" value="DNA polymerase eta"/>
    <property type="match status" value="1"/>
</dbReference>
<evidence type="ECO:0000256" key="18">
    <source>
        <dbReference type="SAM" id="MobiDB-lite"/>
    </source>
</evidence>
<keyword evidence="12" id="KW-0460">Magnesium</keyword>
<evidence type="ECO:0000256" key="2">
    <source>
        <dbReference type="ARBA" id="ARBA00001946"/>
    </source>
</evidence>
<dbReference type="FunFam" id="1.10.150.20:FF:000014">
    <property type="entry name" value="Polymerase (DNA directed), eta"/>
    <property type="match status" value="1"/>
</dbReference>
<feature type="domain" description="UmuC" evidence="19">
    <location>
        <begin position="6"/>
        <end position="250"/>
    </location>
</feature>
<evidence type="ECO:0000256" key="11">
    <source>
        <dbReference type="ARBA" id="ARBA00022833"/>
    </source>
</evidence>
<evidence type="ECO:0000256" key="7">
    <source>
        <dbReference type="ARBA" id="ARBA00022695"/>
    </source>
</evidence>
<evidence type="ECO:0000313" key="21">
    <source>
        <dbReference type="EMBL" id="JAS17053.1"/>
    </source>
</evidence>
<dbReference type="SUPFAM" id="SSF100879">
    <property type="entry name" value="Lesion bypass DNA polymerase (Y-family), little finger domain"/>
    <property type="match status" value="1"/>
</dbReference>
<evidence type="ECO:0000256" key="10">
    <source>
        <dbReference type="ARBA" id="ARBA00022771"/>
    </source>
</evidence>
<dbReference type="GO" id="GO:0003887">
    <property type="term" value="F:DNA-directed DNA polymerase activity"/>
    <property type="evidence" value="ECO:0007669"/>
    <property type="project" value="UniProtKB-EC"/>
</dbReference>
<dbReference type="PIRSF" id="PIRSF036603">
    <property type="entry name" value="DPol_eta"/>
    <property type="match status" value="1"/>
</dbReference>
<evidence type="ECO:0000313" key="22">
    <source>
        <dbReference type="EMBL" id="JAS21187.1"/>
    </source>
</evidence>
<name>A0A1B6CUZ6_9HEMI</name>
<keyword evidence="8" id="KW-0479">Metal-binding</keyword>
<dbReference type="Gene3D" id="1.10.150.20">
    <property type="entry name" value="5' to 3' exonuclease, C-terminal subdomain"/>
    <property type="match status" value="1"/>
</dbReference>
<proteinExistence type="inferred from homology"/>
<dbReference type="PANTHER" id="PTHR45873">
    <property type="entry name" value="DNA POLYMERASE ETA"/>
    <property type="match status" value="1"/>
</dbReference>
<keyword evidence="10" id="KW-0863">Zinc-finger</keyword>
<dbReference type="FunFam" id="3.40.1170.60:FF:000003">
    <property type="entry name" value="DNA polymerase eta"/>
    <property type="match status" value="1"/>
</dbReference>
<evidence type="ECO:0000256" key="3">
    <source>
        <dbReference type="ARBA" id="ARBA00004123"/>
    </source>
</evidence>
<keyword evidence="14" id="KW-0234">DNA repair</keyword>
<protein>
    <recommendedName>
        <fullName evidence="16">DNA polymerase eta</fullName>
        <ecNumber evidence="5">2.7.7.7</ecNumber>
    </recommendedName>
</protein>
<dbReference type="PROSITE" id="PS50173">
    <property type="entry name" value="UMUC"/>
    <property type="match status" value="1"/>
</dbReference>
<dbReference type="GO" id="GO:0042276">
    <property type="term" value="P:error-prone translesion synthesis"/>
    <property type="evidence" value="ECO:0007669"/>
    <property type="project" value="TreeGrafter"/>
</dbReference>
<dbReference type="InterPro" id="IPR043502">
    <property type="entry name" value="DNA/RNA_pol_sf"/>
</dbReference>
<evidence type="ECO:0000256" key="13">
    <source>
        <dbReference type="ARBA" id="ARBA00022843"/>
    </source>
</evidence>
<keyword evidence="7" id="KW-0548">Nucleotidyltransferase</keyword>
<dbReference type="InterPro" id="IPR052230">
    <property type="entry name" value="DNA_polymerase_eta"/>
</dbReference>
<dbReference type="EC" id="2.7.7.7" evidence="5"/>
<comment type="cofactor">
    <cofactor evidence="2">
        <name>Mg(2+)</name>
        <dbReference type="ChEBI" id="CHEBI:18420"/>
    </cofactor>
</comment>
<comment type="subcellular location">
    <subcellularLocation>
        <location evidence="3">Nucleus</location>
    </subcellularLocation>
</comment>
<evidence type="ECO:0000256" key="6">
    <source>
        <dbReference type="ARBA" id="ARBA00022679"/>
    </source>
</evidence>
<dbReference type="Pfam" id="PF00817">
    <property type="entry name" value="IMS"/>
    <property type="match status" value="1"/>
</dbReference>
<dbReference type="Pfam" id="PF18439">
    <property type="entry name" value="zf_UBZ"/>
    <property type="match status" value="1"/>
</dbReference>
<comment type="catalytic activity">
    <reaction evidence="17">
        <text>DNA(n) + a 2'-deoxyribonucleoside 5'-triphosphate = DNA(n+1) + diphosphate</text>
        <dbReference type="Rhea" id="RHEA:22508"/>
        <dbReference type="Rhea" id="RHEA-COMP:17339"/>
        <dbReference type="Rhea" id="RHEA-COMP:17340"/>
        <dbReference type="ChEBI" id="CHEBI:33019"/>
        <dbReference type="ChEBI" id="CHEBI:61560"/>
        <dbReference type="ChEBI" id="CHEBI:173112"/>
        <dbReference type="EC" id="2.7.7.7"/>
    </reaction>
</comment>
<dbReference type="GO" id="GO:0035861">
    <property type="term" value="C:site of double-strand break"/>
    <property type="evidence" value="ECO:0007669"/>
    <property type="project" value="TreeGrafter"/>
</dbReference>
<dbReference type="PROSITE" id="PS51907">
    <property type="entry name" value="ZF_UBZ3"/>
    <property type="match status" value="1"/>
</dbReference>
<dbReference type="InterPro" id="IPR043128">
    <property type="entry name" value="Rev_trsase/Diguanyl_cyclase"/>
</dbReference>
<dbReference type="Pfam" id="PF21704">
    <property type="entry name" value="POLH-Rev1_HhH"/>
    <property type="match status" value="1"/>
</dbReference>
<dbReference type="InterPro" id="IPR001126">
    <property type="entry name" value="UmuC"/>
</dbReference>
<keyword evidence="13" id="KW-0832">Ubl conjugation</keyword>
<evidence type="ECO:0000256" key="9">
    <source>
        <dbReference type="ARBA" id="ARBA00022763"/>
    </source>
</evidence>
<dbReference type="SUPFAM" id="SSF56672">
    <property type="entry name" value="DNA/RNA polymerases"/>
    <property type="match status" value="1"/>
</dbReference>
<evidence type="ECO:0000256" key="15">
    <source>
        <dbReference type="ARBA" id="ARBA00023242"/>
    </source>
</evidence>
<dbReference type="Pfam" id="PF11799">
    <property type="entry name" value="IMS_C"/>
    <property type="match status" value="1"/>
</dbReference>
<evidence type="ECO:0000259" key="19">
    <source>
        <dbReference type="PROSITE" id="PS50173"/>
    </source>
</evidence>
<dbReference type="InterPro" id="IPR036775">
    <property type="entry name" value="DNA_pol_Y-fam_lit_finger_sf"/>
</dbReference>
<sequence>MTDRIIALVDMDCFYCQVETRINPDLKGKPMAVVQYNTWKGGGIIAVNYEARDRGVTRHMRGDEAKKHCPEIELVSVPSVRGKADLTKYREAGREVVSVLCKFSKCVERASVDEAYIDLTEVVKEKLVNNVDIEPSKLKNTFIVGYSPKDCNKEEERFNGVKTWLEEIYNGSLLDPELHQLATGAAIVEEMRLAVYETTGFRCSAGIAHNKILAKLVCGMHKPNRQSVLPKSSVLELYETLPVKKVRNLGGKLGDDVVDKLGISMMADLTKFSEKDLQNRYDEKTGTWLYNIARGIDLDPVTPRLVSKSIGCCKKFPGRNTLATRKDVNHWLTELASEVAERLEEDFSMNKRRPQLLTVSFQQDIKGRSISMSRSGPLTSFDPVKIVHAALLLIQKSNTSPSTSELWIPPIKFLGISVGKFASNGGTSNKSIDNFFKPSADTLECSSSTISKNTSSFSTSVMDFTKSNATGSDKKKFDSKSFFENYMRSKSKKLPENEMIKRNCIYFDISETNQDNLFPCSKNDFSDVTDSENFKSDDLNKNKNFNSQEDHSHVNPLKINQDDFFDVTNNDNNFKEIKNTNFGFISHYKNFETNSANNSTLDKFNIIYSEENSAGTEVNFLNKKSDMKNSPTAGLSDKSWISPSEIFPNIDCTDESVMKLLPSPMQRKICRTRDNKTMEENSVPRFGDQFEKHKIRSSQISSTSSDCPPTFVETTAFVHTDLSKSEEKVISNNSKLTFECERNKPSTSVNNNVSSISYCADEKETPFITEECPHCKESILLQDFPEHLDHHMAMDLHKQLNSSGSETKHSEGKLTKTTNNNIKRGRPNKKETPIPNKKTRTIVSFFTKK</sequence>
<dbReference type="GO" id="GO:0006281">
    <property type="term" value="P:DNA repair"/>
    <property type="evidence" value="ECO:0007669"/>
    <property type="project" value="UniProtKB-KW"/>
</dbReference>
<dbReference type="Gene3D" id="3.30.70.270">
    <property type="match status" value="1"/>
</dbReference>
<dbReference type="GO" id="GO:0005634">
    <property type="term" value="C:nucleus"/>
    <property type="evidence" value="ECO:0007669"/>
    <property type="project" value="UniProtKB-SubCell"/>
</dbReference>
<dbReference type="GO" id="GO:0003684">
    <property type="term" value="F:damaged DNA binding"/>
    <property type="evidence" value="ECO:0007669"/>
    <property type="project" value="InterPro"/>
</dbReference>
<feature type="region of interest" description="Disordered" evidence="18">
    <location>
        <begin position="800"/>
        <end position="837"/>
    </location>
</feature>
<dbReference type="EMBL" id="GEDC01020245">
    <property type="protein sequence ID" value="JAS17053.1"/>
    <property type="molecule type" value="Transcribed_RNA"/>
</dbReference>
<evidence type="ECO:0000256" key="8">
    <source>
        <dbReference type="ARBA" id="ARBA00022723"/>
    </source>
</evidence>
<dbReference type="PANTHER" id="PTHR45873:SF1">
    <property type="entry name" value="DNA POLYMERASE ETA"/>
    <property type="match status" value="1"/>
</dbReference>
<dbReference type="AlphaFoldDB" id="A0A1B6CUZ6"/>
<evidence type="ECO:0000256" key="14">
    <source>
        <dbReference type="ARBA" id="ARBA00023204"/>
    </source>
</evidence>
<accession>A0A1B6CUZ6</accession>
<evidence type="ECO:0000256" key="16">
    <source>
        <dbReference type="ARBA" id="ARBA00044975"/>
    </source>
</evidence>
<evidence type="ECO:0000256" key="4">
    <source>
        <dbReference type="ARBA" id="ARBA00010945"/>
    </source>
</evidence>
<evidence type="ECO:0000256" key="12">
    <source>
        <dbReference type="ARBA" id="ARBA00022842"/>
    </source>
</evidence>
<feature type="domain" description="UBZ3-type" evidence="20">
    <location>
        <begin position="765"/>
        <end position="799"/>
    </location>
</feature>
<comment type="similarity">
    <text evidence="4">Belongs to the DNA polymerase type-Y family.</text>
</comment>
<evidence type="ECO:0000256" key="1">
    <source>
        <dbReference type="ARBA" id="ARBA00001936"/>
    </source>
</evidence>
<reference evidence="21" key="1">
    <citation type="submission" date="2015-12" db="EMBL/GenBank/DDBJ databases">
        <title>De novo transcriptome assembly of four potential Pierce s Disease insect vectors from Arizona vineyards.</title>
        <authorList>
            <person name="Tassone E.E."/>
        </authorList>
    </citation>
    <scope>NUCLEOTIDE SEQUENCE</scope>
</reference>
<dbReference type="EMBL" id="GEDC01016111">
    <property type="protein sequence ID" value="JAS21187.1"/>
    <property type="molecule type" value="Transcribed_RNA"/>
</dbReference>